<dbReference type="CDD" id="cd01650">
    <property type="entry name" value="RT_nLTR_like"/>
    <property type="match status" value="1"/>
</dbReference>
<dbReference type="AlphaFoldDB" id="A0A6S7JYA8"/>
<gene>
    <name evidence="1" type="ORF">PACLA_8A047073</name>
</gene>
<dbReference type="PROSITE" id="PS50878">
    <property type="entry name" value="RT_POL"/>
    <property type="match status" value="1"/>
</dbReference>
<accession>A0A6S7JYA8</accession>
<keyword evidence="2" id="KW-1185">Reference proteome</keyword>
<comment type="caution">
    <text evidence="1">The sequence shown here is derived from an EMBL/GenBank/DDBJ whole genome shotgun (WGS) entry which is preliminary data.</text>
</comment>
<dbReference type="OrthoDB" id="5953030at2759"/>
<name>A0A6S7JYA8_PARCT</name>
<dbReference type="EMBL" id="CACRXK020022465">
    <property type="protein sequence ID" value="CAB4036837.1"/>
    <property type="molecule type" value="Genomic_DNA"/>
</dbReference>
<dbReference type="Proteomes" id="UP001152795">
    <property type="component" value="Unassembled WGS sequence"/>
</dbReference>
<dbReference type="SUPFAM" id="SSF56672">
    <property type="entry name" value="DNA/RNA polymerases"/>
    <property type="match status" value="1"/>
</dbReference>
<protein>
    <submittedName>
        <fullName evidence="1">Uncharacterized protein</fullName>
    </submittedName>
</protein>
<dbReference type="Pfam" id="PF00078">
    <property type="entry name" value="RVT_1"/>
    <property type="match status" value="1"/>
</dbReference>
<evidence type="ECO:0000313" key="1">
    <source>
        <dbReference type="EMBL" id="CAB4036837.1"/>
    </source>
</evidence>
<reference evidence="1" key="1">
    <citation type="submission" date="2020-04" db="EMBL/GenBank/DDBJ databases">
        <authorList>
            <person name="Alioto T."/>
            <person name="Alioto T."/>
            <person name="Gomez Garrido J."/>
        </authorList>
    </citation>
    <scope>NUCLEOTIDE SEQUENCE</scope>
    <source>
        <strain evidence="1">A484AB</strain>
    </source>
</reference>
<dbReference type="InterPro" id="IPR000477">
    <property type="entry name" value="RT_dom"/>
</dbReference>
<dbReference type="PANTHER" id="PTHR33332">
    <property type="entry name" value="REVERSE TRANSCRIPTASE DOMAIN-CONTAINING PROTEIN"/>
    <property type="match status" value="1"/>
</dbReference>
<evidence type="ECO:0000313" key="2">
    <source>
        <dbReference type="Proteomes" id="UP001152795"/>
    </source>
</evidence>
<dbReference type="InterPro" id="IPR043502">
    <property type="entry name" value="DNA/RNA_pol_sf"/>
</dbReference>
<proteinExistence type="predicted"/>
<sequence length="494" mass="56347">MTRPPAPWMQSCVIQELKIKRDTLRAEAHATNTAKSWNAFRQVRNRIKSDIGKAKRRFVTKSLLSKRPKEVWRVIHRILNPSHKTIQADPGKLNQFFITTSHRTLGSKSDADAVGNFTRHVQSLQEHTTQGHTFNLQQVTVREVEREVDRLRNDTSTGVDRIPAKFLKLEKQDIAGPLTHIINTCIRNSFFPETWETPRVSPIPKVNQSSCDSDFRPISILPAMSTVFERLVLNQLVKYIDDQALLCSTISRFRKGHSNSTITVLLGIRDALIQASKKGEVTLMVCADYAKAFDTVEFKTVLMKMHNLGFSKDFLLWMINYLSNRKQFVQIDDKQSSLATVQFGVPQGSILGPVIFNLYVADLQDKLQCLRFQYADDTTFLIDSKPSDLHLCANEVNGAISRLREYSEGCNLALNLSKTKWMLISTLQMSRIHKLDERLLAIMCDDTPLERISCTELLGVYIDQHLAWGDQVNNLLSSCYGILKVLRRLKRLSL</sequence>
<organism evidence="1 2">
    <name type="scientific">Paramuricea clavata</name>
    <name type="common">Red gorgonian</name>
    <name type="synonym">Violescent sea-whip</name>
    <dbReference type="NCBI Taxonomy" id="317549"/>
    <lineage>
        <taxon>Eukaryota</taxon>
        <taxon>Metazoa</taxon>
        <taxon>Cnidaria</taxon>
        <taxon>Anthozoa</taxon>
        <taxon>Octocorallia</taxon>
        <taxon>Malacalcyonacea</taxon>
        <taxon>Plexauridae</taxon>
        <taxon>Paramuricea</taxon>
    </lineage>
</organism>